<proteinExistence type="predicted"/>
<dbReference type="EMBL" id="LN891200">
    <property type="protein sequence ID" value="CUS07527.1"/>
    <property type="molecule type" value="Genomic_DNA"/>
</dbReference>
<keyword evidence="1" id="KW-0812">Transmembrane</keyword>
<keyword evidence="1" id="KW-1133">Transmembrane helix</keyword>
<evidence type="ECO:0000313" key="2">
    <source>
        <dbReference type="EMBL" id="CUS07527.1"/>
    </source>
</evidence>
<dbReference type="Proteomes" id="UP001412239">
    <property type="component" value="Unassembled WGS sequence"/>
</dbReference>
<reference evidence="2" key="1">
    <citation type="submission" date="2015-10" db="EMBL/GenBank/DDBJ databases">
        <authorList>
            <person name="Regsiter A."/>
            <person name="william w."/>
        </authorList>
    </citation>
    <scope>NUCLEOTIDE SEQUENCE</scope>
    <source>
        <strain evidence="2">Montdore</strain>
    </source>
</reference>
<keyword evidence="1" id="KW-0472">Membrane</keyword>
<feature type="transmembrane region" description="Helical" evidence="1">
    <location>
        <begin position="21"/>
        <end position="41"/>
    </location>
</feature>
<sequence length="119" mass="13498">MTTLARYIPYHSGSNKKVQTRVAKCQTTLFLLLLLLLLLFLQEGTKPRGIYRAIHEGDIEGRGENLYSTGTTENVHRPMQVTAPRLRTTAYRCIPRNPTTRSIIYLPALFPSVDHAKSK</sequence>
<accession>A0A292PM19</accession>
<organism evidence="2 3">
    <name type="scientific">Tuber aestivum</name>
    <name type="common">summer truffle</name>
    <dbReference type="NCBI Taxonomy" id="59557"/>
    <lineage>
        <taxon>Eukaryota</taxon>
        <taxon>Fungi</taxon>
        <taxon>Dikarya</taxon>
        <taxon>Ascomycota</taxon>
        <taxon>Pezizomycotina</taxon>
        <taxon>Pezizomycetes</taxon>
        <taxon>Pezizales</taxon>
        <taxon>Tuberaceae</taxon>
        <taxon>Tuber</taxon>
    </lineage>
</organism>
<dbReference type="AlphaFoldDB" id="A0A292PM19"/>
<protein>
    <submittedName>
        <fullName evidence="2">Uncharacterized protein</fullName>
    </submittedName>
</protein>
<evidence type="ECO:0000313" key="3">
    <source>
        <dbReference type="Proteomes" id="UP001412239"/>
    </source>
</evidence>
<evidence type="ECO:0000256" key="1">
    <source>
        <dbReference type="SAM" id="Phobius"/>
    </source>
</evidence>
<keyword evidence="3" id="KW-1185">Reference proteome</keyword>
<gene>
    <name evidence="2" type="ORF">GSTUAT00008408001</name>
</gene>
<name>A0A292PM19_9PEZI</name>